<dbReference type="GO" id="GO:0043565">
    <property type="term" value="F:sequence-specific DNA binding"/>
    <property type="evidence" value="ECO:0007669"/>
    <property type="project" value="InterPro"/>
</dbReference>
<evidence type="ECO:0000313" key="1">
    <source>
        <dbReference type="EMBL" id="PXY22562.1"/>
    </source>
</evidence>
<dbReference type="OrthoDB" id="4050641at2"/>
<dbReference type="AlphaFoldDB" id="A0A2V4APN4"/>
<dbReference type="Gene3D" id="1.10.10.10">
    <property type="entry name" value="Winged helix-like DNA-binding domain superfamily/Winged helix DNA-binding domain"/>
    <property type="match status" value="2"/>
</dbReference>
<dbReference type="PROSITE" id="PS50956">
    <property type="entry name" value="HTH_ASNC_2"/>
    <property type="match status" value="1"/>
</dbReference>
<comment type="caution">
    <text evidence="1">The sequence shown here is derived from an EMBL/GenBank/DDBJ whole genome shotgun (WGS) entry which is preliminary data.</text>
</comment>
<dbReference type="InterPro" id="IPR011008">
    <property type="entry name" value="Dimeric_a/b-barrel"/>
</dbReference>
<dbReference type="RefSeq" id="WP_112283161.1">
    <property type="nucleotide sequence ID" value="NZ_MASW01000005.1"/>
</dbReference>
<evidence type="ECO:0000313" key="2">
    <source>
        <dbReference type="Proteomes" id="UP000249915"/>
    </source>
</evidence>
<dbReference type="GO" id="GO:0043200">
    <property type="term" value="P:response to amino acid"/>
    <property type="evidence" value="ECO:0007669"/>
    <property type="project" value="TreeGrafter"/>
</dbReference>
<gene>
    <name evidence="1" type="ORF">BAY60_22250</name>
</gene>
<sequence length="323" mass="35008">MATEVTQLDTLDKRIIAALQLDGRASWHRIARVLGEPERTVARRGARLLAGGKVVVHGLARHGDMAVLRLRCNPGMLRVAATAMARRADTTFTYLITGSADCAVEISCPPQSFESLLLDELPSTPGLVSCSTNPSLRYYRSVHQWQPDLLTAEEIAELDPVAPVSTGPGAQSYSKDEQLLVRLLAEDGRRPGEELAALSGLSEPTVRRRIDTMRRQGRLLLRAVVEPALLGLPLEALLWVKAPPRSVDTVGEALLASPTVRYAVALAGEYQLLVHVATTDIRALHEFVTTSAWVDDVDSVETAMIVAAPKRTGVPHPSLRSPS</sequence>
<dbReference type="Proteomes" id="UP000249915">
    <property type="component" value="Unassembled WGS sequence"/>
</dbReference>
<dbReference type="PANTHER" id="PTHR30154:SF34">
    <property type="entry name" value="TRANSCRIPTIONAL REGULATOR AZLB"/>
    <property type="match status" value="1"/>
</dbReference>
<keyword evidence="2" id="KW-1185">Reference proteome</keyword>
<dbReference type="InterPro" id="IPR000485">
    <property type="entry name" value="AsnC-type_HTH_dom"/>
</dbReference>
<reference evidence="1 2" key="1">
    <citation type="submission" date="2016-07" db="EMBL/GenBank/DDBJ databases">
        <title>Draft genome sequence of Prauserella muralis DSM 45305, isolated from a mould-covered wall in an indoor environment.</title>
        <authorList>
            <person name="Ruckert C."/>
            <person name="Albersmeier A."/>
            <person name="Jiang C.-L."/>
            <person name="Jiang Y."/>
            <person name="Kalinowski J."/>
            <person name="Schneider O."/>
            <person name="Winkler A."/>
            <person name="Zotchev S.B."/>
        </authorList>
    </citation>
    <scope>NUCLEOTIDE SEQUENCE [LARGE SCALE GENOMIC DNA]</scope>
    <source>
        <strain evidence="1 2">DSM 45305</strain>
    </source>
</reference>
<protein>
    <submittedName>
        <fullName evidence="1">Uncharacterized protein</fullName>
    </submittedName>
</protein>
<proteinExistence type="predicted"/>
<dbReference type="EMBL" id="MASW01000005">
    <property type="protein sequence ID" value="PXY22562.1"/>
    <property type="molecule type" value="Genomic_DNA"/>
</dbReference>
<dbReference type="SUPFAM" id="SSF54909">
    <property type="entry name" value="Dimeric alpha+beta barrel"/>
    <property type="match status" value="1"/>
</dbReference>
<name>A0A2V4APN4_9PSEU</name>
<dbReference type="Pfam" id="PF01037">
    <property type="entry name" value="AsnC_trans_reg"/>
    <property type="match status" value="1"/>
</dbReference>
<dbReference type="InterPro" id="IPR036388">
    <property type="entry name" value="WH-like_DNA-bd_sf"/>
</dbReference>
<dbReference type="InterPro" id="IPR036390">
    <property type="entry name" value="WH_DNA-bd_sf"/>
</dbReference>
<dbReference type="InterPro" id="IPR019888">
    <property type="entry name" value="Tscrpt_reg_AsnC-like"/>
</dbReference>
<dbReference type="Gene3D" id="3.30.70.920">
    <property type="match status" value="1"/>
</dbReference>
<organism evidence="1 2">
    <name type="scientific">Prauserella muralis</name>
    <dbReference type="NCBI Taxonomy" id="588067"/>
    <lineage>
        <taxon>Bacteria</taxon>
        <taxon>Bacillati</taxon>
        <taxon>Actinomycetota</taxon>
        <taxon>Actinomycetes</taxon>
        <taxon>Pseudonocardiales</taxon>
        <taxon>Pseudonocardiaceae</taxon>
        <taxon>Prauserella</taxon>
    </lineage>
</organism>
<accession>A0A2V4APN4</accession>
<dbReference type="PANTHER" id="PTHR30154">
    <property type="entry name" value="LEUCINE-RESPONSIVE REGULATORY PROTEIN"/>
    <property type="match status" value="1"/>
</dbReference>
<dbReference type="InterPro" id="IPR019887">
    <property type="entry name" value="Tscrpt_reg_AsnC/Lrp_C"/>
</dbReference>
<dbReference type="Pfam" id="PF13404">
    <property type="entry name" value="HTH_AsnC-type"/>
    <property type="match status" value="2"/>
</dbReference>
<dbReference type="GO" id="GO:0005829">
    <property type="term" value="C:cytosol"/>
    <property type="evidence" value="ECO:0007669"/>
    <property type="project" value="TreeGrafter"/>
</dbReference>
<dbReference type="SMART" id="SM00344">
    <property type="entry name" value="HTH_ASNC"/>
    <property type="match status" value="2"/>
</dbReference>
<dbReference type="SUPFAM" id="SSF46785">
    <property type="entry name" value="Winged helix' DNA-binding domain"/>
    <property type="match status" value="1"/>
</dbReference>